<sequence>MFDEIITRIKISRKLKQLRDLEKIRNLKEDLQILDQDIKKTLDEIKELNQVQKDNKQNKKHENLDKSIFNRCKRCDTIYLKSKSHKCYRTN</sequence>
<organism evidence="2">
    <name type="scientific">Nitrosopumilus spindle-shaped virus</name>
    <dbReference type="NCBI Taxonomy" id="2508184"/>
    <lineage>
        <taxon>Viruses</taxon>
        <taxon>Viruses incertae sedis</taxon>
        <taxon>Thaspiviridae</taxon>
        <taxon>Nitmarvirus</taxon>
        <taxon>Nitmarvirus maris</taxon>
        <taxon>Nitmarvirus NSV1</taxon>
    </lineage>
</organism>
<proteinExistence type="predicted"/>
<reference evidence="2" key="1">
    <citation type="submission" date="2019-02" db="EMBL/GenBank/DDBJ databases">
        <title>Spindle-shaped viruses infect a marine ammonia-oxidizing thaumarchaeon.</title>
        <authorList>
            <person name="Kim J.-G."/>
            <person name="Kim S.-J."/>
            <person name="Rhee S.-K."/>
        </authorList>
    </citation>
    <scope>NUCLEOTIDE SEQUENCE [LARGE SCALE GENOMIC DNA]</scope>
    <source>
        <strain evidence="2">NSV7</strain>
    </source>
</reference>
<protein>
    <submittedName>
        <fullName evidence="2">Uncharacterized protein</fullName>
    </submittedName>
</protein>
<evidence type="ECO:0000313" key="2">
    <source>
        <dbReference type="EMBL" id="QDI74115.1"/>
    </source>
</evidence>
<evidence type="ECO:0000256" key="1">
    <source>
        <dbReference type="SAM" id="Coils"/>
    </source>
</evidence>
<keyword evidence="1" id="KW-0175">Coiled coil</keyword>
<accession>A0A514K3A0</accession>
<feature type="coiled-coil region" evidence="1">
    <location>
        <begin position="24"/>
        <end position="62"/>
    </location>
</feature>
<name>A0A514K3A0_9VIRU</name>
<dbReference type="EMBL" id="MK570059">
    <property type="protein sequence ID" value="QDI74115.1"/>
    <property type="molecule type" value="Genomic_DNA"/>
</dbReference>